<keyword evidence="3" id="KW-1185">Reference proteome</keyword>
<protein>
    <submittedName>
        <fullName evidence="2">Uncharacterized protein</fullName>
    </submittedName>
</protein>
<evidence type="ECO:0000256" key="1">
    <source>
        <dbReference type="SAM" id="MobiDB-lite"/>
    </source>
</evidence>
<feature type="region of interest" description="Disordered" evidence="1">
    <location>
        <begin position="162"/>
        <end position="185"/>
    </location>
</feature>
<sequence>MYPSLRESLPLQGTGDHEHDSDRKKRSAGVTRRELEWEQRERQEEAARREWKRMEIARRQQEAWDRRAASEHFRALSARADLGLQAAQRKWDLELDRRLGATDLTKVPLPAINLAARVVKWAAKRGHREHRGQDLRKEREAAVLRGHRVAFRSFLDNYTGRTPVGGRGSGARASAVQMRSRPPFE</sequence>
<evidence type="ECO:0000313" key="3">
    <source>
        <dbReference type="Proteomes" id="UP000054558"/>
    </source>
</evidence>
<dbReference type="EMBL" id="DF237639">
    <property type="protein sequence ID" value="GAQ90831.1"/>
    <property type="molecule type" value="Genomic_DNA"/>
</dbReference>
<feature type="compositionally biased region" description="Basic and acidic residues" evidence="1">
    <location>
        <begin position="31"/>
        <end position="49"/>
    </location>
</feature>
<name>A0A1Y1INS9_KLENI</name>
<organism evidence="2 3">
    <name type="scientific">Klebsormidium nitens</name>
    <name type="common">Green alga</name>
    <name type="synonym">Ulothrix nitens</name>
    <dbReference type="NCBI Taxonomy" id="105231"/>
    <lineage>
        <taxon>Eukaryota</taxon>
        <taxon>Viridiplantae</taxon>
        <taxon>Streptophyta</taxon>
        <taxon>Klebsormidiophyceae</taxon>
        <taxon>Klebsormidiales</taxon>
        <taxon>Klebsormidiaceae</taxon>
        <taxon>Klebsormidium</taxon>
    </lineage>
</organism>
<dbReference type="AlphaFoldDB" id="A0A1Y1INS9"/>
<accession>A0A1Y1INS9</accession>
<dbReference type="Proteomes" id="UP000054558">
    <property type="component" value="Unassembled WGS sequence"/>
</dbReference>
<proteinExistence type="predicted"/>
<gene>
    <name evidence="2" type="ORF">KFL_006900070</name>
</gene>
<reference evidence="2 3" key="1">
    <citation type="journal article" date="2014" name="Nat. Commun.">
        <title>Klebsormidium flaccidum genome reveals primary factors for plant terrestrial adaptation.</title>
        <authorList>
            <person name="Hori K."/>
            <person name="Maruyama F."/>
            <person name="Fujisawa T."/>
            <person name="Togashi T."/>
            <person name="Yamamoto N."/>
            <person name="Seo M."/>
            <person name="Sato S."/>
            <person name="Yamada T."/>
            <person name="Mori H."/>
            <person name="Tajima N."/>
            <person name="Moriyama T."/>
            <person name="Ikeuchi M."/>
            <person name="Watanabe M."/>
            <person name="Wada H."/>
            <person name="Kobayashi K."/>
            <person name="Saito M."/>
            <person name="Masuda T."/>
            <person name="Sasaki-Sekimoto Y."/>
            <person name="Mashiguchi K."/>
            <person name="Awai K."/>
            <person name="Shimojima M."/>
            <person name="Masuda S."/>
            <person name="Iwai M."/>
            <person name="Nobusawa T."/>
            <person name="Narise T."/>
            <person name="Kondo S."/>
            <person name="Saito H."/>
            <person name="Sato R."/>
            <person name="Murakawa M."/>
            <person name="Ihara Y."/>
            <person name="Oshima-Yamada Y."/>
            <person name="Ohtaka K."/>
            <person name="Satoh M."/>
            <person name="Sonobe K."/>
            <person name="Ishii M."/>
            <person name="Ohtani R."/>
            <person name="Kanamori-Sato M."/>
            <person name="Honoki R."/>
            <person name="Miyazaki D."/>
            <person name="Mochizuki H."/>
            <person name="Umetsu J."/>
            <person name="Higashi K."/>
            <person name="Shibata D."/>
            <person name="Kamiya Y."/>
            <person name="Sato N."/>
            <person name="Nakamura Y."/>
            <person name="Tabata S."/>
            <person name="Ida S."/>
            <person name="Kurokawa K."/>
            <person name="Ohta H."/>
        </authorList>
    </citation>
    <scope>NUCLEOTIDE SEQUENCE [LARGE SCALE GENOMIC DNA]</scope>
    <source>
        <strain evidence="2 3">NIES-2285</strain>
    </source>
</reference>
<evidence type="ECO:0000313" key="2">
    <source>
        <dbReference type="EMBL" id="GAQ90831.1"/>
    </source>
</evidence>
<feature type="region of interest" description="Disordered" evidence="1">
    <location>
        <begin position="1"/>
        <end position="49"/>
    </location>
</feature>